<proteinExistence type="predicted"/>
<dbReference type="Proteomes" id="UP000003457">
    <property type="component" value="Unassembled WGS sequence"/>
</dbReference>
<name>A0AB72Z4P3_9BIFI</name>
<gene>
    <name evidence="2" type="ORF">HMPREF9003_0687</name>
</gene>
<dbReference type="AlphaFoldDB" id="A0AB72Z4P3"/>
<organism evidence="2 3">
    <name type="scientific">Bifidobacterium dentium JCVIHMP022</name>
    <dbReference type="NCBI Taxonomy" id="553191"/>
    <lineage>
        <taxon>Bacteria</taxon>
        <taxon>Bacillati</taxon>
        <taxon>Actinomycetota</taxon>
        <taxon>Actinomycetes</taxon>
        <taxon>Bifidobacteriales</taxon>
        <taxon>Bifidobacteriaceae</taxon>
        <taxon>Bifidobacterium</taxon>
    </lineage>
</organism>
<evidence type="ECO:0000256" key="1">
    <source>
        <dbReference type="SAM" id="MobiDB-lite"/>
    </source>
</evidence>
<sequence>MPPSLAMCQRSRMAQRPNYSSLWVNHLARKPLRVPKYPVTGTITPPNDLATSRNIQTLEQSPLRMTSQHPETSRHWNNHPVHRLLSVPNHPTCG</sequence>
<accession>A0AB72Z4P3</accession>
<feature type="region of interest" description="Disordered" evidence="1">
    <location>
        <begin position="64"/>
        <end position="94"/>
    </location>
</feature>
<dbReference type="EMBL" id="AEHJ01000032">
    <property type="protein sequence ID" value="EFO77132.1"/>
    <property type="molecule type" value="Genomic_DNA"/>
</dbReference>
<comment type="caution">
    <text evidence="2">The sequence shown here is derived from an EMBL/GenBank/DDBJ whole genome shotgun (WGS) entry which is preliminary data.</text>
</comment>
<evidence type="ECO:0000313" key="2">
    <source>
        <dbReference type="EMBL" id="EFO77132.1"/>
    </source>
</evidence>
<reference evidence="2 3" key="1">
    <citation type="submission" date="2010-10" db="EMBL/GenBank/DDBJ databases">
        <authorList>
            <person name="Durkin A.S."/>
            <person name="Madupu R."/>
            <person name="Torralba M."/>
            <person name="Gillis M."/>
            <person name="Methe B."/>
            <person name="Sutton G."/>
            <person name="Nelson K.E."/>
        </authorList>
    </citation>
    <scope>NUCLEOTIDE SEQUENCE [LARGE SCALE GENOMIC DNA]</scope>
    <source>
        <strain evidence="2 3">JCVIHMP022</strain>
    </source>
</reference>
<evidence type="ECO:0000313" key="3">
    <source>
        <dbReference type="Proteomes" id="UP000003457"/>
    </source>
</evidence>
<protein>
    <submittedName>
        <fullName evidence="2">Uncharacterized protein</fullName>
    </submittedName>
</protein>